<evidence type="ECO:0000256" key="2">
    <source>
        <dbReference type="ARBA" id="ARBA00022475"/>
    </source>
</evidence>
<dbReference type="Proteomes" id="UP001551695">
    <property type="component" value="Unassembled WGS sequence"/>
</dbReference>
<feature type="transmembrane region" description="Helical" evidence="8">
    <location>
        <begin position="62"/>
        <end position="82"/>
    </location>
</feature>
<evidence type="ECO:0000256" key="7">
    <source>
        <dbReference type="ARBA" id="ARBA00023136"/>
    </source>
</evidence>
<proteinExistence type="predicted"/>
<dbReference type="PANTHER" id="PTHR33908:SF11">
    <property type="entry name" value="MEMBRANE PROTEIN"/>
    <property type="match status" value="1"/>
</dbReference>
<accession>A0ABV3FU61</accession>
<gene>
    <name evidence="9" type="ORF">AB0I48_14890</name>
</gene>
<evidence type="ECO:0000313" key="10">
    <source>
        <dbReference type="Proteomes" id="UP001551695"/>
    </source>
</evidence>
<organism evidence="9 10">
    <name type="scientific">Nocardia aurea</name>
    <dbReference type="NCBI Taxonomy" id="2144174"/>
    <lineage>
        <taxon>Bacteria</taxon>
        <taxon>Bacillati</taxon>
        <taxon>Actinomycetota</taxon>
        <taxon>Actinomycetes</taxon>
        <taxon>Mycobacteriales</taxon>
        <taxon>Nocardiaceae</taxon>
        <taxon>Nocardia</taxon>
    </lineage>
</organism>
<keyword evidence="4" id="KW-0808">Transferase</keyword>
<comment type="caution">
    <text evidence="9">The sequence shown here is derived from an EMBL/GenBank/DDBJ whole genome shotgun (WGS) entry which is preliminary data.</text>
</comment>
<feature type="transmembrane region" description="Helical" evidence="8">
    <location>
        <begin position="323"/>
        <end position="344"/>
    </location>
</feature>
<protein>
    <recommendedName>
        <fullName evidence="11">Glycosyltransferase RgtA/B/C/D-like domain-containing protein</fullName>
    </recommendedName>
</protein>
<dbReference type="PANTHER" id="PTHR33908">
    <property type="entry name" value="MANNOSYLTRANSFERASE YKCB-RELATED"/>
    <property type="match status" value="1"/>
</dbReference>
<evidence type="ECO:0000256" key="1">
    <source>
        <dbReference type="ARBA" id="ARBA00004651"/>
    </source>
</evidence>
<evidence type="ECO:0000256" key="3">
    <source>
        <dbReference type="ARBA" id="ARBA00022676"/>
    </source>
</evidence>
<comment type="subcellular location">
    <subcellularLocation>
        <location evidence="1">Cell membrane</location>
        <topology evidence="1">Multi-pass membrane protein</topology>
    </subcellularLocation>
</comment>
<reference evidence="9 10" key="1">
    <citation type="submission" date="2024-06" db="EMBL/GenBank/DDBJ databases">
        <title>The Natural Products Discovery Center: Release of the First 8490 Sequenced Strains for Exploring Actinobacteria Biosynthetic Diversity.</title>
        <authorList>
            <person name="Kalkreuter E."/>
            <person name="Kautsar S.A."/>
            <person name="Yang D."/>
            <person name="Bader C.D."/>
            <person name="Teijaro C.N."/>
            <person name="Fluegel L."/>
            <person name="Davis C.M."/>
            <person name="Simpson J.R."/>
            <person name="Lauterbach L."/>
            <person name="Steele A.D."/>
            <person name="Gui C."/>
            <person name="Meng S."/>
            <person name="Li G."/>
            <person name="Viehrig K."/>
            <person name="Ye F."/>
            <person name="Su P."/>
            <person name="Kiefer A.F."/>
            <person name="Nichols A."/>
            <person name="Cepeda A.J."/>
            <person name="Yan W."/>
            <person name="Fan B."/>
            <person name="Jiang Y."/>
            <person name="Adhikari A."/>
            <person name="Zheng C.-J."/>
            <person name="Schuster L."/>
            <person name="Cowan T.M."/>
            <person name="Smanski M.J."/>
            <person name="Chevrette M.G."/>
            <person name="De Carvalho L.P.S."/>
            <person name="Shen B."/>
        </authorList>
    </citation>
    <scope>NUCLEOTIDE SEQUENCE [LARGE SCALE GENOMIC DNA]</scope>
    <source>
        <strain evidence="9 10">NPDC050403</strain>
    </source>
</reference>
<feature type="transmembrane region" description="Helical" evidence="8">
    <location>
        <begin position="351"/>
        <end position="373"/>
    </location>
</feature>
<evidence type="ECO:0000256" key="5">
    <source>
        <dbReference type="ARBA" id="ARBA00022692"/>
    </source>
</evidence>
<dbReference type="EMBL" id="JBFAKC010000006">
    <property type="protein sequence ID" value="MEV0708843.1"/>
    <property type="molecule type" value="Genomic_DNA"/>
</dbReference>
<keyword evidence="10" id="KW-1185">Reference proteome</keyword>
<keyword evidence="6 8" id="KW-1133">Transmembrane helix</keyword>
<name>A0ABV3FU61_9NOCA</name>
<keyword evidence="7 8" id="KW-0472">Membrane</keyword>
<evidence type="ECO:0000256" key="6">
    <source>
        <dbReference type="ARBA" id="ARBA00022989"/>
    </source>
</evidence>
<keyword evidence="2" id="KW-1003">Cell membrane</keyword>
<evidence type="ECO:0000256" key="4">
    <source>
        <dbReference type="ARBA" id="ARBA00022679"/>
    </source>
</evidence>
<feature type="transmembrane region" description="Helical" evidence="8">
    <location>
        <begin position="270"/>
        <end position="289"/>
    </location>
</feature>
<keyword evidence="3" id="KW-0328">Glycosyltransferase</keyword>
<feature type="transmembrane region" description="Helical" evidence="8">
    <location>
        <begin position="301"/>
        <end position="317"/>
    </location>
</feature>
<dbReference type="RefSeq" id="WP_357783976.1">
    <property type="nucleotide sequence ID" value="NZ_JBFAKC010000006.1"/>
</dbReference>
<evidence type="ECO:0000256" key="8">
    <source>
        <dbReference type="SAM" id="Phobius"/>
    </source>
</evidence>
<sequence>MYWVAGIFAAVIAAFANRYGYHRDELYFMAAGRRLDWGYADQPPLTPLLARAMTAIDPDSLVLLRLPALAAATLVVLCAGWMAGAFGGGRGARALAAATVAGAALTLGAGHMLNTAVFDLAAWSVICLLTVRLLRGTAADHAVAGRAASADRDPLADGRASETHDEVTTDGPRVALSGADSRWWLAIGAVAGLGMQNKMLLILPVVVLVACVLVVGPRTIFATGYLPAAVGLAVLIWLPSLLWQARNGWPQWELSRAIAGGSSGTSDTPIMFVLSQFGLMGPLLAPLWIFGWWRLWRDRRYRAFAVSYAVLFALFLVTGGKAYYLGGMYPILLAAAAVPVARWLGGHRVRWAAAGSVVAVNACAGAILFLPVLPVSALPDSPVLAINYDAGETVGWSEFVRNVGEVRARLGPDIAILTDNYGEAGAIERFGAPYDLPTPHSGHNAYWWWGPPDDSAAEVLTIGIDREQLDRYCAEVESAGRIDNGLGIENDEQGVSMNICRGPRVPWSELWPRIRHLG</sequence>
<keyword evidence="5 8" id="KW-0812">Transmembrane</keyword>
<feature type="transmembrane region" description="Helical" evidence="8">
    <location>
        <begin position="94"/>
        <end position="113"/>
    </location>
</feature>
<feature type="transmembrane region" description="Helical" evidence="8">
    <location>
        <begin position="199"/>
        <end position="217"/>
    </location>
</feature>
<feature type="transmembrane region" description="Helical" evidence="8">
    <location>
        <begin position="224"/>
        <end position="245"/>
    </location>
</feature>
<dbReference type="InterPro" id="IPR050297">
    <property type="entry name" value="LipidA_mod_glycosyltrf_83"/>
</dbReference>
<evidence type="ECO:0008006" key="11">
    <source>
        <dbReference type="Google" id="ProtNLM"/>
    </source>
</evidence>
<evidence type="ECO:0000313" key="9">
    <source>
        <dbReference type="EMBL" id="MEV0708843.1"/>
    </source>
</evidence>